<dbReference type="PANTHER" id="PTHR11447:SF16">
    <property type="entry name" value="P53 PROTEIN LONG FORM VARIANT 1"/>
    <property type="match status" value="1"/>
</dbReference>
<feature type="binding site" evidence="11">
    <location>
        <position position="159"/>
    </location>
    <ligand>
        <name>Zn(2+)</name>
        <dbReference type="ChEBI" id="CHEBI:29105"/>
    </ligand>
</feature>
<name>A0A8J2QBY7_9NEOP</name>
<feature type="binding site" evidence="11">
    <location>
        <position position="101"/>
    </location>
    <ligand>
        <name>Zn(2+)</name>
        <dbReference type="ChEBI" id="CHEBI:29105"/>
    </ligand>
</feature>
<evidence type="ECO:0000256" key="2">
    <source>
        <dbReference type="ARBA" id="ARBA00006167"/>
    </source>
</evidence>
<evidence type="ECO:0000313" key="14">
    <source>
        <dbReference type="EMBL" id="CAG9559325.1"/>
    </source>
</evidence>
<gene>
    <name evidence="14" type="ORF">DCHRY22_LOCUS1205</name>
</gene>
<comment type="cofactor">
    <cofactor evidence="11">
        <name>Zn(2+)</name>
        <dbReference type="ChEBI" id="CHEBI:29105"/>
    </cofactor>
    <text evidence="11">Binds 1 zinc ion per subunit.</text>
</comment>
<keyword evidence="6" id="KW-0805">Transcription regulation</keyword>
<evidence type="ECO:0000259" key="13">
    <source>
        <dbReference type="Pfam" id="PF00870"/>
    </source>
</evidence>
<feature type="binding site" evidence="11">
    <location>
        <position position="98"/>
    </location>
    <ligand>
        <name>Zn(2+)</name>
        <dbReference type="ChEBI" id="CHEBI:29105"/>
    </ligand>
</feature>
<feature type="region of interest" description="Disordered" evidence="12">
    <location>
        <begin position="202"/>
        <end position="234"/>
    </location>
</feature>
<dbReference type="AlphaFoldDB" id="A0A8J2QBY7"/>
<proteinExistence type="inferred from homology"/>
<evidence type="ECO:0000256" key="9">
    <source>
        <dbReference type="ARBA" id="ARBA00023163"/>
    </source>
</evidence>
<dbReference type="PRINTS" id="PR00386">
    <property type="entry name" value="P53SUPPRESSR"/>
</dbReference>
<dbReference type="Gene3D" id="2.60.40.720">
    <property type="match status" value="1"/>
</dbReference>
<feature type="compositionally biased region" description="Basic and acidic residues" evidence="12">
    <location>
        <begin position="202"/>
        <end position="213"/>
    </location>
</feature>
<dbReference type="OrthoDB" id="5915660at2759"/>
<evidence type="ECO:0000256" key="4">
    <source>
        <dbReference type="ARBA" id="ARBA00022723"/>
    </source>
</evidence>
<feature type="binding site" evidence="11">
    <location>
        <position position="163"/>
    </location>
    <ligand>
        <name>Zn(2+)</name>
        <dbReference type="ChEBI" id="CHEBI:29105"/>
    </ligand>
</feature>
<evidence type="ECO:0000313" key="15">
    <source>
        <dbReference type="Proteomes" id="UP000789524"/>
    </source>
</evidence>
<evidence type="ECO:0000256" key="11">
    <source>
        <dbReference type="PIRSR" id="PIRSR602117-1"/>
    </source>
</evidence>
<organism evidence="14 15">
    <name type="scientific">Danaus chrysippus</name>
    <name type="common">African queen</name>
    <dbReference type="NCBI Taxonomy" id="151541"/>
    <lineage>
        <taxon>Eukaryota</taxon>
        <taxon>Metazoa</taxon>
        <taxon>Ecdysozoa</taxon>
        <taxon>Arthropoda</taxon>
        <taxon>Hexapoda</taxon>
        <taxon>Insecta</taxon>
        <taxon>Pterygota</taxon>
        <taxon>Neoptera</taxon>
        <taxon>Endopterygota</taxon>
        <taxon>Lepidoptera</taxon>
        <taxon>Glossata</taxon>
        <taxon>Ditrysia</taxon>
        <taxon>Papilionoidea</taxon>
        <taxon>Nymphalidae</taxon>
        <taxon>Danainae</taxon>
        <taxon>Danaini</taxon>
        <taxon>Danaina</taxon>
        <taxon>Danaus</taxon>
        <taxon>Anosia</taxon>
    </lineage>
</organism>
<keyword evidence="9" id="KW-0804">Transcription</keyword>
<evidence type="ECO:0000256" key="12">
    <source>
        <dbReference type="SAM" id="MobiDB-lite"/>
    </source>
</evidence>
<dbReference type="InterPro" id="IPR008967">
    <property type="entry name" value="p53-like_TF_DNA-bd_sf"/>
</dbReference>
<evidence type="ECO:0000256" key="10">
    <source>
        <dbReference type="ARBA" id="ARBA00023242"/>
    </source>
</evidence>
<protein>
    <submittedName>
        <fullName evidence="14">(African queen) hypothetical protein</fullName>
    </submittedName>
</protein>
<dbReference type="SUPFAM" id="SSF49417">
    <property type="entry name" value="p53-like transcription factors"/>
    <property type="match status" value="1"/>
</dbReference>
<comment type="similarity">
    <text evidence="2">Belongs to the p53 family.</text>
</comment>
<evidence type="ECO:0000256" key="7">
    <source>
        <dbReference type="ARBA" id="ARBA00023125"/>
    </source>
</evidence>
<dbReference type="GO" id="GO:0000981">
    <property type="term" value="F:DNA-binding transcription factor activity, RNA polymerase II-specific"/>
    <property type="evidence" value="ECO:0007669"/>
    <property type="project" value="TreeGrafter"/>
</dbReference>
<dbReference type="InterPro" id="IPR002117">
    <property type="entry name" value="p53_tumour_suppressor"/>
</dbReference>
<evidence type="ECO:0000256" key="6">
    <source>
        <dbReference type="ARBA" id="ARBA00023015"/>
    </source>
</evidence>
<dbReference type="EMBL" id="CAKASE010000043">
    <property type="protein sequence ID" value="CAG9559325.1"/>
    <property type="molecule type" value="Genomic_DNA"/>
</dbReference>
<keyword evidence="5 11" id="KW-0862">Zinc</keyword>
<evidence type="ECO:0000256" key="3">
    <source>
        <dbReference type="ARBA" id="ARBA00022703"/>
    </source>
</evidence>
<dbReference type="InterPro" id="IPR011615">
    <property type="entry name" value="p53_DNA-bd"/>
</dbReference>
<evidence type="ECO:0000256" key="8">
    <source>
        <dbReference type="ARBA" id="ARBA00023159"/>
    </source>
</evidence>
<dbReference type="GO" id="GO:0005634">
    <property type="term" value="C:nucleus"/>
    <property type="evidence" value="ECO:0007669"/>
    <property type="project" value="UniProtKB-SubCell"/>
</dbReference>
<keyword evidence="4 11" id="KW-0479">Metal-binding</keyword>
<sequence>MNNMRLFKTLNQLQQFQPLGPPMRGNFAGEANFEITIDGSQTRRKKFLYSAKLNKIFVDIGVDFPLKFNWDSKYQNMFVRATVMFSDADQAQKKVEACYQHSFYSKTANTAIGRNVLRSGREYGVPNVEYYGSLENPDAWYSVLVSGNPTLEHPYQFVCKNSCVSGINRRNIEIIFTLEDSCGLVIGRQSVGVRVCSCPRRDMNKEEDPEKASKRSAPSEHNPSKRIKLDVQPQQQHDTVVTLPSLSVVGIPTVVSGLRVMLGMQEQALAIKTDNNQPVDDLIKSITDMKKCIDDLENNVKDEPS</sequence>
<dbReference type="InterPro" id="IPR012346">
    <property type="entry name" value="p53/RUNT-type_TF_DNA-bd_sf"/>
</dbReference>
<comment type="caution">
    <text evidence="14">The sequence shown here is derived from an EMBL/GenBank/DDBJ whole genome shotgun (WGS) entry which is preliminary data.</text>
</comment>
<dbReference type="CDD" id="cd08367">
    <property type="entry name" value="P53"/>
    <property type="match status" value="1"/>
</dbReference>
<accession>A0A8J2QBY7</accession>
<dbReference type="PANTHER" id="PTHR11447">
    <property type="entry name" value="CELLULAR TUMOR ANTIGEN P53"/>
    <property type="match status" value="1"/>
</dbReference>
<dbReference type="GO" id="GO:0000978">
    <property type="term" value="F:RNA polymerase II cis-regulatory region sequence-specific DNA binding"/>
    <property type="evidence" value="ECO:0007669"/>
    <property type="project" value="TreeGrafter"/>
</dbReference>
<keyword evidence="10" id="KW-0539">Nucleus</keyword>
<evidence type="ECO:0000256" key="5">
    <source>
        <dbReference type="ARBA" id="ARBA00022833"/>
    </source>
</evidence>
<dbReference type="Pfam" id="PF00870">
    <property type="entry name" value="P53"/>
    <property type="match status" value="1"/>
</dbReference>
<keyword evidence="7" id="KW-0238">DNA-binding</keyword>
<keyword evidence="3" id="KW-0053">Apoptosis</keyword>
<feature type="domain" description="p53 DNA-binding" evidence="13">
    <location>
        <begin position="26"/>
        <end position="208"/>
    </location>
</feature>
<evidence type="ECO:0000256" key="1">
    <source>
        <dbReference type="ARBA" id="ARBA00004123"/>
    </source>
</evidence>
<keyword evidence="8" id="KW-0010">Activator</keyword>
<dbReference type="GO" id="GO:0006915">
    <property type="term" value="P:apoptotic process"/>
    <property type="evidence" value="ECO:0007669"/>
    <property type="project" value="UniProtKB-KW"/>
</dbReference>
<dbReference type="GO" id="GO:0046872">
    <property type="term" value="F:metal ion binding"/>
    <property type="evidence" value="ECO:0007669"/>
    <property type="project" value="UniProtKB-KW"/>
</dbReference>
<keyword evidence="15" id="KW-1185">Reference proteome</keyword>
<reference evidence="14" key="1">
    <citation type="submission" date="2021-09" db="EMBL/GenBank/DDBJ databases">
        <authorList>
            <person name="Martin H S."/>
        </authorList>
    </citation>
    <scope>NUCLEOTIDE SEQUENCE</scope>
</reference>
<dbReference type="Proteomes" id="UP000789524">
    <property type="component" value="Unassembled WGS sequence"/>
</dbReference>
<comment type="subcellular location">
    <subcellularLocation>
        <location evidence="1">Nucleus</location>
    </subcellularLocation>
</comment>